<protein>
    <recommendedName>
        <fullName evidence="1">Bacteriophage Mu Gp45 N-terminal domain-containing protein</fullName>
    </recommendedName>
</protein>
<reference evidence="3" key="1">
    <citation type="submission" date="2016-05" db="EMBL/GenBank/DDBJ databases">
        <title>Draft genome of Corynebacterium afermentans subsp. afermentans LCDC 88199T.</title>
        <authorList>
            <person name="Bernier A.-M."/>
            <person name="Bernard K."/>
        </authorList>
    </citation>
    <scope>NUCLEOTIDE SEQUENCE [LARGE SCALE GENOMIC DNA]</scope>
    <source>
        <strain evidence="3">NML04-0072</strain>
    </source>
</reference>
<dbReference type="NCBIfam" id="TIGR01644">
    <property type="entry name" value="phage_P2_V"/>
    <property type="match status" value="1"/>
</dbReference>
<feature type="domain" description="Bacteriophage Mu Gp45 N-terminal" evidence="1">
    <location>
        <begin position="13"/>
        <end position="78"/>
    </location>
</feature>
<dbReference type="Pfam" id="PF18946">
    <property type="entry name" value="Apex"/>
    <property type="match status" value="1"/>
</dbReference>
<comment type="caution">
    <text evidence="2">The sequence shown here is derived from an EMBL/GenBank/DDBJ whole genome shotgun (WGS) entry which is preliminary data.</text>
</comment>
<dbReference type="RefSeq" id="WP_064087702.1">
    <property type="nucleotide sequence ID" value="NZ_LXSG01000032.1"/>
</dbReference>
<dbReference type="InterPro" id="IPR053861">
    <property type="entry name" value="Phage_Mu_Gp45_N"/>
</dbReference>
<proteinExistence type="predicted"/>
<name>A0A1A9RJL2_EIKCO</name>
<dbReference type="InterPro" id="IPR014462">
    <property type="entry name" value="Phage_Mu_Gp45"/>
</dbReference>
<dbReference type="OrthoDB" id="9802994at2"/>
<dbReference type="InterPro" id="IPR013046">
    <property type="entry name" value="GpV/Gp45"/>
</dbReference>
<evidence type="ECO:0000313" key="3">
    <source>
        <dbReference type="Proteomes" id="UP000077589"/>
    </source>
</evidence>
<organism evidence="2 3">
    <name type="scientific">Eikenella corrodens</name>
    <dbReference type="NCBI Taxonomy" id="539"/>
    <lineage>
        <taxon>Bacteria</taxon>
        <taxon>Pseudomonadati</taxon>
        <taxon>Pseudomonadota</taxon>
        <taxon>Betaproteobacteria</taxon>
        <taxon>Neisseriales</taxon>
        <taxon>Neisseriaceae</taxon>
        <taxon>Eikenella</taxon>
    </lineage>
</organism>
<accession>A0A1A9RJL2</accession>
<dbReference type="Proteomes" id="UP000077589">
    <property type="component" value="Unassembled WGS sequence"/>
</dbReference>
<sequence length="189" mass="19842">MNPLQKIRLLVARGVLNLLRTNGLQMMQISLLEGETREEVERVQNYGHSGHPPAGSTLVAVAVGGSRDHLIVVACEHPQYSPDLKPGESAMYAQFGQLFKMDEQGNVTLKCKDFSIEASGNVSTQAAGNVEQRAGGALNMSATAGSHMEGGFNVDTVTADSVTADGVKLEDHAHSGVQSGGDNTGGPVK</sequence>
<dbReference type="EMBL" id="LXSG01000032">
    <property type="protein sequence ID" value="OAM18743.1"/>
    <property type="molecule type" value="Genomic_DNA"/>
</dbReference>
<gene>
    <name evidence="2" type="ORF">A7P90_05565</name>
</gene>
<dbReference type="AlphaFoldDB" id="A0A1A9RJL2"/>
<evidence type="ECO:0000259" key="1">
    <source>
        <dbReference type="Pfam" id="PF06890"/>
    </source>
</evidence>
<evidence type="ECO:0000313" key="2">
    <source>
        <dbReference type="EMBL" id="OAM18743.1"/>
    </source>
</evidence>
<dbReference type="InterPro" id="IPR044033">
    <property type="entry name" value="GpV-like_apex"/>
</dbReference>
<dbReference type="PIRSF" id="PIRSF012337">
    <property type="entry name" value="gp45"/>
    <property type="match status" value="1"/>
</dbReference>
<dbReference type="Pfam" id="PF06890">
    <property type="entry name" value="Phage_Mu_Gp45"/>
    <property type="match status" value="1"/>
</dbReference>